<accession>A0AAV9JSB8</accession>
<gene>
    <name evidence="7" type="ORF">LTR36_010204</name>
</gene>
<dbReference type="EMBL" id="JAVFHQ010000008">
    <property type="protein sequence ID" value="KAK4548334.1"/>
    <property type="molecule type" value="Genomic_DNA"/>
</dbReference>
<dbReference type="Gene3D" id="3.50.50.60">
    <property type="entry name" value="FAD/NAD(P)-binding domain"/>
    <property type="match status" value="1"/>
</dbReference>
<keyword evidence="5" id="KW-0503">Monooxygenase</keyword>
<name>A0AAV9JSB8_9PEZI</name>
<evidence type="ECO:0000259" key="6">
    <source>
        <dbReference type="Pfam" id="PF01494"/>
    </source>
</evidence>
<feature type="domain" description="FAD-binding" evidence="6">
    <location>
        <begin position="9"/>
        <end position="348"/>
    </location>
</feature>
<keyword evidence="2" id="KW-0285">Flavoprotein</keyword>
<evidence type="ECO:0000256" key="5">
    <source>
        <dbReference type="ARBA" id="ARBA00023033"/>
    </source>
</evidence>
<organism evidence="7 8">
    <name type="scientific">Oleoguttula mirabilis</name>
    <dbReference type="NCBI Taxonomy" id="1507867"/>
    <lineage>
        <taxon>Eukaryota</taxon>
        <taxon>Fungi</taxon>
        <taxon>Dikarya</taxon>
        <taxon>Ascomycota</taxon>
        <taxon>Pezizomycotina</taxon>
        <taxon>Dothideomycetes</taxon>
        <taxon>Dothideomycetidae</taxon>
        <taxon>Mycosphaerellales</taxon>
        <taxon>Teratosphaeriaceae</taxon>
        <taxon>Oleoguttula</taxon>
    </lineage>
</organism>
<keyword evidence="3" id="KW-0274">FAD</keyword>
<dbReference type="GO" id="GO:0071949">
    <property type="term" value="F:FAD binding"/>
    <property type="evidence" value="ECO:0007669"/>
    <property type="project" value="InterPro"/>
</dbReference>
<dbReference type="PRINTS" id="PR00420">
    <property type="entry name" value="RNGMNOXGNASE"/>
</dbReference>
<dbReference type="Pfam" id="PF01494">
    <property type="entry name" value="FAD_binding_3"/>
    <property type="match status" value="1"/>
</dbReference>
<dbReference type="InterPro" id="IPR036188">
    <property type="entry name" value="FAD/NAD-bd_sf"/>
</dbReference>
<protein>
    <recommendedName>
        <fullName evidence="6">FAD-binding domain-containing protein</fullName>
    </recommendedName>
</protein>
<dbReference type="SUPFAM" id="SSF51905">
    <property type="entry name" value="FAD/NAD(P)-binding domain"/>
    <property type="match status" value="1"/>
</dbReference>
<comment type="similarity">
    <text evidence="1">Belongs to the paxM FAD-dependent monooxygenase family.</text>
</comment>
<evidence type="ECO:0000256" key="2">
    <source>
        <dbReference type="ARBA" id="ARBA00022630"/>
    </source>
</evidence>
<dbReference type="Proteomes" id="UP001324427">
    <property type="component" value="Unassembled WGS sequence"/>
</dbReference>
<evidence type="ECO:0000313" key="8">
    <source>
        <dbReference type="Proteomes" id="UP001324427"/>
    </source>
</evidence>
<evidence type="ECO:0000256" key="1">
    <source>
        <dbReference type="ARBA" id="ARBA00007992"/>
    </source>
</evidence>
<evidence type="ECO:0000256" key="4">
    <source>
        <dbReference type="ARBA" id="ARBA00023002"/>
    </source>
</evidence>
<dbReference type="PANTHER" id="PTHR13789">
    <property type="entry name" value="MONOOXYGENASE"/>
    <property type="match status" value="1"/>
</dbReference>
<keyword evidence="8" id="KW-1185">Reference proteome</keyword>
<dbReference type="GO" id="GO:0004497">
    <property type="term" value="F:monooxygenase activity"/>
    <property type="evidence" value="ECO:0007669"/>
    <property type="project" value="UniProtKB-KW"/>
</dbReference>
<sequence>MRDSWRRVAGLAASIALRRAGHDVEIFEKSTFKNEIGAAITLTCNATLVLDKSGFDERKAGATEKRQMRLLDKETLELKTHVDFTGVRERFGGHAFAAFHRVDLHEEMRRMAKEVGVEVTLGTQAVKVDCESGVTLFKDGTEVKKDLIIIADGIQSGFVETITGEEIPTKKTGRSVYRTLIPVSRLMGDPLTRPLFEGQGSGFCVAFNIAKGIMYITYPCRNGELMNIAVFHPTKPHQIDAEDWNSPATVEDVLEVLEGFHPAWHAIAKHADTMHCYTVGHRGMIPCMTKGKAAIIGDAGHPMQPTHAQGAGVSIEDAAALEVLFSNWTTADRVEKRLELFNQLRLPRDNVTQLMSNAVFYYADTLEQTVQRVRQYYSGPLLAAGLVGWTEQIRKFFYSYDAFAEAEKAMEYKDAADGIPDGVIKHFW</sequence>
<proteinExistence type="inferred from homology"/>
<reference evidence="7 8" key="1">
    <citation type="submission" date="2021-11" db="EMBL/GenBank/DDBJ databases">
        <title>Black yeast isolated from Biological Soil Crust.</title>
        <authorList>
            <person name="Kurbessoian T."/>
        </authorList>
    </citation>
    <scope>NUCLEOTIDE SEQUENCE [LARGE SCALE GENOMIC DNA]</scope>
    <source>
        <strain evidence="7 8">CCFEE 5522</strain>
    </source>
</reference>
<dbReference type="SUPFAM" id="SSF54373">
    <property type="entry name" value="FAD-linked reductases, C-terminal domain"/>
    <property type="match status" value="1"/>
</dbReference>
<dbReference type="InterPro" id="IPR002938">
    <property type="entry name" value="FAD-bd"/>
</dbReference>
<dbReference type="PANTHER" id="PTHR13789:SF215">
    <property type="entry name" value="FAD-BINDING DOMAIN-CONTAINING PROTEIN-RELATED"/>
    <property type="match status" value="1"/>
</dbReference>
<comment type="caution">
    <text evidence="7">The sequence shown here is derived from an EMBL/GenBank/DDBJ whole genome shotgun (WGS) entry which is preliminary data.</text>
</comment>
<dbReference type="AlphaFoldDB" id="A0AAV9JSB8"/>
<dbReference type="InterPro" id="IPR050493">
    <property type="entry name" value="FAD-dep_Monooxygenase_BioMet"/>
</dbReference>
<evidence type="ECO:0000313" key="7">
    <source>
        <dbReference type="EMBL" id="KAK4548334.1"/>
    </source>
</evidence>
<evidence type="ECO:0000256" key="3">
    <source>
        <dbReference type="ARBA" id="ARBA00022827"/>
    </source>
</evidence>
<keyword evidence="4" id="KW-0560">Oxidoreductase</keyword>